<dbReference type="RefSeq" id="WP_068902774.1">
    <property type="nucleotide sequence ID" value="NZ_BDCX01000017.1"/>
</dbReference>
<evidence type="ECO:0000256" key="4">
    <source>
        <dbReference type="ARBA" id="ARBA00012438"/>
    </source>
</evidence>
<dbReference type="PANTHER" id="PTHR45436">
    <property type="entry name" value="SENSOR HISTIDINE KINASE YKOH"/>
    <property type="match status" value="1"/>
</dbReference>
<evidence type="ECO:0000256" key="11">
    <source>
        <dbReference type="ARBA" id="ARBA00023136"/>
    </source>
</evidence>
<dbReference type="CDD" id="cd00075">
    <property type="entry name" value="HATPase"/>
    <property type="match status" value="1"/>
</dbReference>
<evidence type="ECO:0000256" key="1">
    <source>
        <dbReference type="ARBA" id="ARBA00000085"/>
    </source>
</evidence>
<keyword evidence="6" id="KW-0808">Transferase</keyword>
<dbReference type="STRING" id="161355.PS9374_06188"/>
<dbReference type="InterPro" id="IPR005467">
    <property type="entry name" value="His_kinase_dom"/>
</dbReference>
<protein>
    <recommendedName>
        <fullName evidence="4">histidine kinase</fullName>
        <ecNumber evidence="4">2.7.13.3</ecNumber>
    </recommendedName>
</protein>
<organism evidence="16 17">
    <name type="scientific">Planomonospora sphaerica</name>
    <dbReference type="NCBI Taxonomy" id="161355"/>
    <lineage>
        <taxon>Bacteria</taxon>
        <taxon>Bacillati</taxon>
        <taxon>Actinomycetota</taxon>
        <taxon>Actinomycetes</taxon>
        <taxon>Streptosporangiales</taxon>
        <taxon>Streptosporangiaceae</taxon>
        <taxon>Planomonospora</taxon>
    </lineage>
</organism>
<dbReference type="EC" id="2.7.13.3" evidence="4"/>
<feature type="compositionally biased region" description="Basic and acidic residues" evidence="12">
    <location>
        <begin position="200"/>
        <end position="212"/>
    </location>
</feature>
<dbReference type="InterPro" id="IPR003594">
    <property type="entry name" value="HATPase_dom"/>
</dbReference>
<evidence type="ECO:0000256" key="12">
    <source>
        <dbReference type="SAM" id="MobiDB-lite"/>
    </source>
</evidence>
<dbReference type="Gene3D" id="1.10.287.130">
    <property type="match status" value="1"/>
</dbReference>
<proteinExistence type="predicted"/>
<dbReference type="SUPFAM" id="SSF158472">
    <property type="entry name" value="HAMP domain-like"/>
    <property type="match status" value="1"/>
</dbReference>
<feature type="transmembrane region" description="Helical" evidence="13">
    <location>
        <begin position="34"/>
        <end position="57"/>
    </location>
</feature>
<keyword evidence="9 13" id="KW-1133">Transmembrane helix</keyword>
<keyword evidence="10" id="KW-0902">Two-component regulatory system</keyword>
<comment type="catalytic activity">
    <reaction evidence="1">
        <text>ATP + protein L-histidine = ADP + protein N-phospho-L-histidine.</text>
        <dbReference type="EC" id="2.7.13.3"/>
    </reaction>
</comment>
<dbReference type="GO" id="GO:0005509">
    <property type="term" value="F:calcium ion binding"/>
    <property type="evidence" value="ECO:0007669"/>
    <property type="project" value="UniProtKB-ARBA"/>
</dbReference>
<evidence type="ECO:0000256" key="6">
    <source>
        <dbReference type="ARBA" id="ARBA00022679"/>
    </source>
</evidence>
<dbReference type="AlphaFoldDB" id="A0A171DN54"/>
<name>A0A171DN54_9ACTN</name>
<keyword evidence="11 13" id="KW-0472">Membrane</keyword>
<dbReference type="SMART" id="SM00387">
    <property type="entry name" value="HATPase_c"/>
    <property type="match status" value="1"/>
</dbReference>
<feature type="domain" description="Histidine kinase" evidence="14">
    <location>
        <begin position="332"/>
        <end position="552"/>
    </location>
</feature>
<feature type="region of interest" description="Disordered" evidence="12">
    <location>
        <begin position="419"/>
        <end position="439"/>
    </location>
</feature>
<dbReference type="SMART" id="SM00304">
    <property type="entry name" value="HAMP"/>
    <property type="match status" value="1"/>
</dbReference>
<evidence type="ECO:0000256" key="9">
    <source>
        <dbReference type="ARBA" id="ARBA00022989"/>
    </source>
</evidence>
<evidence type="ECO:0000256" key="13">
    <source>
        <dbReference type="SAM" id="Phobius"/>
    </source>
</evidence>
<sequence length="562" mass="58427">MSGSTAPDQTGTSASANPRRAGRRLGCLSLRGRLLLITSVLLAAGLLVSGTVAVATLRAHLVGRVDEQLRPLSALLARLPAALVRRPLPGEGGGDLRPLPGVGLIERVHVAYLAPDGTVLHRENLSARGPDGGPRLPPLDAGAVARRAGRPFDAPGQAGGADWRVIAVPWTGVRPSLEQPSLERPSPERPSPEQPSAERPSAERPSPERPSPERPPPSESGAVVVAASLNGVRSTITRLGLVCLVTAVVLLTLLTVAGWFAVRGGLRPLREIEETAAAIAGGDLSRRVPGTAAPGTEIGRLSAALNGMLGQLETAFAEREASEARMRRFVADASHELRTPLFGIKGFSELHRMGGLSDTDRAMSRIESEASRLARLIEDLLLLARLDEGESALPMDLAPMDLRTLAADARHDLHALDPARPVTLTGPDDGPPAEAPVHGDEARLRQVTSNLVGNAVAHTPPGTPVRIGVGTAGDEAVLVIEDTGPGMTAEQATRVFDRFHRADGSRSRAAGGGAGLGLAIVRSIVTAHGGRVEVRTAPGRGAAFRVLLPLAGPGPAEPPQTG</sequence>
<feature type="domain" description="HAMP" evidence="15">
    <location>
        <begin position="263"/>
        <end position="317"/>
    </location>
</feature>
<dbReference type="CDD" id="cd00082">
    <property type="entry name" value="HisKA"/>
    <property type="match status" value="1"/>
</dbReference>
<evidence type="ECO:0000256" key="8">
    <source>
        <dbReference type="ARBA" id="ARBA00022777"/>
    </source>
</evidence>
<comment type="caution">
    <text evidence="16">The sequence shown here is derived from an EMBL/GenBank/DDBJ whole genome shotgun (WGS) entry which is preliminary data.</text>
</comment>
<dbReference type="EMBL" id="BDCX01000017">
    <property type="protein sequence ID" value="GAT70502.1"/>
    <property type="molecule type" value="Genomic_DNA"/>
</dbReference>
<accession>A0A171DN54</accession>
<evidence type="ECO:0000259" key="15">
    <source>
        <dbReference type="PROSITE" id="PS50885"/>
    </source>
</evidence>
<dbReference type="GO" id="GO:0005886">
    <property type="term" value="C:plasma membrane"/>
    <property type="evidence" value="ECO:0007669"/>
    <property type="project" value="UniProtKB-SubCell"/>
</dbReference>
<dbReference type="InterPro" id="IPR050428">
    <property type="entry name" value="TCS_sensor_his_kinase"/>
</dbReference>
<feature type="region of interest" description="Disordered" evidence="12">
    <location>
        <begin position="176"/>
        <end position="220"/>
    </location>
</feature>
<dbReference type="FunFam" id="1.10.287.130:FF:000001">
    <property type="entry name" value="Two-component sensor histidine kinase"/>
    <property type="match status" value="1"/>
</dbReference>
<evidence type="ECO:0000256" key="2">
    <source>
        <dbReference type="ARBA" id="ARBA00001968"/>
    </source>
</evidence>
<dbReference type="Proteomes" id="UP000077701">
    <property type="component" value="Unassembled WGS sequence"/>
</dbReference>
<evidence type="ECO:0000256" key="7">
    <source>
        <dbReference type="ARBA" id="ARBA00022692"/>
    </source>
</evidence>
<evidence type="ECO:0000313" key="16">
    <source>
        <dbReference type="EMBL" id="GAT70502.1"/>
    </source>
</evidence>
<dbReference type="SUPFAM" id="SSF47384">
    <property type="entry name" value="Homodimeric domain of signal transducing histidine kinase"/>
    <property type="match status" value="1"/>
</dbReference>
<evidence type="ECO:0000256" key="3">
    <source>
        <dbReference type="ARBA" id="ARBA00004236"/>
    </source>
</evidence>
<dbReference type="CDD" id="cd06225">
    <property type="entry name" value="HAMP"/>
    <property type="match status" value="1"/>
</dbReference>
<evidence type="ECO:0000313" key="17">
    <source>
        <dbReference type="Proteomes" id="UP000077701"/>
    </source>
</evidence>
<gene>
    <name evidence="16" type="ORF">PS9374_06188</name>
</gene>
<dbReference type="SUPFAM" id="SSF55874">
    <property type="entry name" value="ATPase domain of HSP90 chaperone/DNA topoisomerase II/histidine kinase"/>
    <property type="match status" value="1"/>
</dbReference>
<feature type="transmembrane region" description="Helical" evidence="13">
    <location>
        <begin position="239"/>
        <end position="262"/>
    </location>
</feature>
<dbReference type="InterPro" id="IPR003660">
    <property type="entry name" value="HAMP_dom"/>
</dbReference>
<dbReference type="Pfam" id="PF00672">
    <property type="entry name" value="HAMP"/>
    <property type="match status" value="1"/>
</dbReference>
<comment type="cofactor">
    <cofactor evidence="2">
        <name>a divalent metal cation</name>
        <dbReference type="ChEBI" id="CHEBI:60240"/>
    </cofactor>
</comment>
<reference evidence="17" key="2">
    <citation type="submission" date="2016-04" db="EMBL/GenBank/DDBJ databases">
        <title>Planomonospora sphaerica JCM9374 whole genome shotgun sequence.</title>
        <authorList>
            <person name="Suzuki T."/>
            <person name="Dohra H."/>
            <person name="Kodani S."/>
        </authorList>
    </citation>
    <scope>NUCLEOTIDE SEQUENCE [LARGE SCALE GENOMIC DNA]</scope>
    <source>
        <strain evidence="17">JCM 9374</strain>
    </source>
</reference>
<evidence type="ECO:0000256" key="10">
    <source>
        <dbReference type="ARBA" id="ARBA00023012"/>
    </source>
</evidence>
<dbReference type="InterPro" id="IPR036890">
    <property type="entry name" value="HATPase_C_sf"/>
</dbReference>
<evidence type="ECO:0000259" key="14">
    <source>
        <dbReference type="PROSITE" id="PS50109"/>
    </source>
</evidence>
<dbReference type="PRINTS" id="PR00344">
    <property type="entry name" value="BCTRLSENSOR"/>
</dbReference>
<dbReference type="PANTHER" id="PTHR45436:SF5">
    <property type="entry name" value="SENSOR HISTIDINE KINASE TRCS"/>
    <property type="match status" value="1"/>
</dbReference>
<comment type="subcellular location">
    <subcellularLocation>
        <location evidence="3">Cell membrane</location>
    </subcellularLocation>
</comment>
<dbReference type="SMART" id="SM00388">
    <property type="entry name" value="HisKA"/>
    <property type="match status" value="1"/>
</dbReference>
<dbReference type="PROSITE" id="PS50885">
    <property type="entry name" value="HAMP"/>
    <property type="match status" value="1"/>
</dbReference>
<dbReference type="FunFam" id="3.30.565.10:FF:000006">
    <property type="entry name" value="Sensor histidine kinase WalK"/>
    <property type="match status" value="1"/>
</dbReference>
<dbReference type="Pfam" id="PF02518">
    <property type="entry name" value="HATPase_c"/>
    <property type="match status" value="1"/>
</dbReference>
<keyword evidence="17" id="KW-1185">Reference proteome</keyword>
<dbReference type="InterPro" id="IPR004358">
    <property type="entry name" value="Sig_transdc_His_kin-like_C"/>
</dbReference>
<dbReference type="Gene3D" id="3.30.565.10">
    <property type="entry name" value="Histidine kinase-like ATPase, C-terminal domain"/>
    <property type="match status" value="1"/>
</dbReference>
<keyword evidence="5" id="KW-0597">Phosphoprotein</keyword>
<keyword evidence="8 16" id="KW-0418">Kinase</keyword>
<reference evidence="16 17" key="1">
    <citation type="journal article" date="2016" name="Genome Announc.">
        <title>Draft Genome Sequence of Planomonospora sphaerica JCM9374, a Rare Actinomycete.</title>
        <authorList>
            <person name="Dohra H."/>
            <person name="Suzuki T."/>
            <person name="Inoue Y."/>
            <person name="Kodani S."/>
        </authorList>
    </citation>
    <scope>NUCLEOTIDE SEQUENCE [LARGE SCALE GENOMIC DNA]</scope>
    <source>
        <strain evidence="16 17">JCM 9374</strain>
    </source>
</reference>
<dbReference type="InterPro" id="IPR003661">
    <property type="entry name" value="HisK_dim/P_dom"/>
</dbReference>
<keyword evidence="7 13" id="KW-0812">Transmembrane</keyword>
<dbReference type="Pfam" id="PF00512">
    <property type="entry name" value="HisKA"/>
    <property type="match status" value="1"/>
</dbReference>
<dbReference type="Gene3D" id="6.10.340.10">
    <property type="match status" value="1"/>
</dbReference>
<dbReference type="GO" id="GO:0000155">
    <property type="term" value="F:phosphorelay sensor kinase activity"/>
    <property type="evidence" value="ECO:0007669"/>
    <property type="project" value="InterPro"/>
</dbReference>
<dbReference type="InterPro" id="IPR036097">
    <property type="entry name" value="HisK_dim/P_sf"/>
</dbReference>
<evidence type="ECO:0000256" key="5">
    <source>
        <dbReference type="ARBA" id="ARBA00022553"/>
    </source>
</evidence>
<dbReference type="PROSITE" id="PS50109">
    <property type="entry name" value="HIS_KIN"/>
    <property type="match status" value="1"/>
</dbReference>